<feature type="transmembrane region" description="Helical" evidence="2">
    <location>
        <begin position="99"/>
        <end position="130"/>
    </location>
</feature>
<feature type="transmembrane region" description="Helical" evidence="2">
    <location>
        <begin position="51"/>
        <end position="74"/>
    </location>
</feature>
<organism evidence="3 4">
    <name type="scientific">Podospora aff. communis PSN243</name>
    <dbReference type="NCBI Taxonomy" id="3040156"/>
    <lineage>
        <taxon>Eukaryota</taxon>
        <taxon>Fungi</taxon>
        <taxon>Dikarya</taxon>
        <taxon>Ascomycota</taxon>
        <taxon>Pezizomycotina</taxon>
        <taxon>Sordariomycetes</taxon>
        <taxon>Sordariomycetidae</taxon>
        <taxon>Sordariales</taxon>
        <taxon>Podosporaceae</taxon>
        <taxon>Podospora</taxon>
    </lineage>
</organism>
<reference evidence="3" key="1">
    <citation type="journal article" date="2023" name="Mol. Phylogenet. Evol.">
        <title>Genome-scale phylogeny and comparative genomics of the fungal order Sordariales.</title>
        <authorList>
            <person name="Hensen N."/>
            <person name="Bonometti L."/>
            <person name="Westerberg I."/>
            <person name="Brannstrom I.O."/>
            <person name="Guillou S."/>
            <person name="Cros-Aarteil S."/>
            <person name="Calhoun S."/>
            <person name="Haridas S."/>
            <person name="Kuo A."/>
            <person name="Mondo S."/>
            <person name="Pangilinan J."/>
            <person name="Riley R."/>
            <person name="LaButti K."/>
            <person name="Andreopoulos B."/>
            <person name="Lipzen A."/>
            <person name="Chen C."/>
            <person name="Yan M."/>
            <person name="Daum C."/>
            <person name="Ng V."/>
            <person name="Clum A."/>
            <person name="Steindorff A."/>
            <person name="Ohm R.A."/>
            <person name="Martin F."/>
            <person name="Silar P."/>
            <person name="Natvig D.O."/>
            <person name="Lalanne C."/>
            <person name="Gautier V."/>
            <person name="Ament-Velasquez S.L."/>
            <person name="Kruys A."/>
            <person name="Hutchinson M.I."/>
            <person name="Powell A.J."/>
            <person name="Barry K."/>
            <person name="Miller A.N."/>
            <person name="Grigoriev I.V."/>
            <person name="Debuchy R."/>
            <person name="Gladieux P."/>
            <person name="Hiltunen Thoren M."/>
            <person name="Johannesson H."/>
        </authorList>
    </citation>
    <scope>NUCLEOTIDE SEQUENCE</scope>
    <source>
        <strain evidence="3">PSN243</strain>
    </source>
</reference>
<evidence type="ECO:0000313" key="4">
    <source>
        <dbReference type="Proteomes" id="UP001321760"/>
    </source>
</evidence>
<dbReference type="AlphaFoldDB" id="A0AAV9GD49"/>
<evidence type="ECO:0000313" key="3">
    <source>
        <dbReference type="EMBL" id="KAK4445591.1"/>
    </source>
</evidence>
<keyword evidence="2" id="KW-0812">Transmembrane</keyword>
<gene>
    <name evidence="3" type="ORF">QBC34DRAFT_441613</name>
</gene>
<dbReference type="Proteomes" id="UP001321760">
    <property type="component" value="Unassembled WGS sequence"/>
</dbReference>
<evidence type="ECO:0000256" key="2">
    <source>
        <dbReference type="SAM" id="Phobius"/>
    </source>
</evidence>
<sequence>MDGNRGNKSDSDEEYLLQDVKPTTQEVAGPQPSASAQTTAKSARPFGVKTSWIVIFAASWAVILVIIVLLLFMWHQSQLSIGGSPVSASWEAIREPSRLFATITISAMVVRTAIAFQTGILTAILASVLLRRYLVPIERAPGVLMMRGTRSCGPSDILLSLGYRKYWSRLEFLVATAIWLATLGLQATSTLLASDLDWAVVPSSPVRGNSSFDFSLENEPVVESQWELLGQALYNGNQPGEGSEPWLSRMESFPAFGEYSEPPTLGDDYIDTGLTMRAFLPFASAQQRESLLEYHGPARVMEAQVVCVQPVVDANITLRYVGDATLSARPKDKSAAGPYGMSDFDEEDLLGLKRGTLSISGMFGWDKPLAALDLPHGIFRAERSTTCAIPKPAPNSSEVPFSLCVLDEEENLALTSSMSGVKPMLNPEGRDIDNPESSIPPVFVVVRGATNPDLWKEYLMDDGFFAYAPNSGIRFRKGLKPAAKHDHRGPWATLALPSSDQKLDVSLCFASNTVAARKVALKAEAPRAAEPTWTWEKTTGKWNSDALGPLLGDATTVGPGRPLRLAPLSNWTQDNIPEQRKTLWKCDDGGKRAVGALVDCFDKMNMTSTGTWRHWDFEAAATFSRADSIYLCSHCGANGGMKRAEAAAGPLVDASDKVYRPHRSHTTLFQSMMEGTGGNLAVSLQALFTVLFQAVYYEYLPSLTMSATATAVFGVSMRIPVRWAGLGSVLALLCVHLAASAFLLGLFLSGASGADPFVGETWQAVAQSGRGSAVEEVLATLGQKTDEDVERSTGSGQLVGLGEGDDGLPVLRRRGGEN</sequence>
<keyword evidence="2" id="KW-0472">Membrane</keyword>
<proteinExistence type="predicted"/>
<evidence type="ECO:0000256" key="1">
    <source>
        <dbReference type="SAM" id="MobiDB-lite"/>
    </source>
</evidence>
<keyword evidence="2" id="KW-1133">Transmembrane helix</keyword>
<comment type="caution">
    <text evidence="3">The sequence shown here is derived from an EMBL/GenBank/DDBJ whole genome shotgun (WGS) entry which is preliminary data.</text>
</comment>
<name>A0AAV9GD49_9PEZI</name>
<dbReference type="EMBL" id="MU865964">
    <property type="protein sequence ID" value="KAK4445591.1"/>
    <property type="molecule type" value="Genomic_DNA"/>
</dbReference>
<feature type="region of interest" description="Disordered" evidence="1">
    <location>
        <begin position="785"/>
        <end position="818"/>
    </location>
</feature>
<feature type="transmembrane region" description="Helical" evidence="2">
    <location>
        <begin position="723"/>
        <end position="748"/>
    </location>
</feature>
<accession>A0AAV9GD49</accession>
<reference evidence="3" key="2">
    <citation type="submission" date="2023-05" db="EMBL/GenBank/DDBJ databases">
        <authorList>
            <consortium name="Lawrence Berkeley National Laboratory"/>
            <person name="Steindorff A."/>
            <person name="Hensen N."/>
            <person name="Bonometti L."/>
            <person name="Westerberg I."/>
            <person name="Brannstrom I.O."/>
            <person name="Guillou S."/>
            <person name="Cros-Aarteil S."/>
            <person name="Calhoun S."/>
            <person name="Haridas S."/>
            <person name="Kuo A."/>
            <person name="Mondo S."/>
            <person name="Pangilinan J."/>
            <person name="Riley R."/>
            <person name="Labutti K."/>
            <person name="Andreopoulos B."/>
            <person name="Lipzen A."/>
            <person name="Chen C."/>
            <person name="Yanf M."/>
            <person name="Daum C."/>
            <person name="Ng V."/>
            <person name="Clum A."/>
            <person name="Ohm R."/>
            <person name="Martin F."/>
            <person name="Silar P."/>
            <person name="Natvig D."/>
            <person name="Lalanne C."/>
            <person name="Gautier V."/>
            <person name="Ament-Velasquez S.L."/>
            <person name="Kruys A."/>
            <person name="Hutchinson M.I."/>
            <person name="Powell A.J."/>
            <person name="Barry K."/>
            <person name="Miller A.N."/>
            <person name="Grigoriev I.V."/>
            <person name="Debuchy R."/>
            <person name="Gladieux P."/>
            <person name="Thoren M.H."/>
            <person name="Johannesson H."/>
        </authorList>
    </citation>
    <scope>NUCLEOTIDE SEQUENCE</scope>
    <source>
        <strain evidence="3">PSN243</strain>
    </source>
</reference>
<protein>
    <submittedName>
        <fullName evidence="3">Uncharacterized protein</fullName>
    </submittedName>
</protein>
<feature type="region of interest" description="Disordered" evidence="1">
    <location>
        <begin position="21"/>
        <end position="40"/>
    </location>
</feature>
<keyword evidence="4" id="KW-1185">Reference proteome</keyword>